<evidence type="ECO:0000256" key="6">
    <source>
        <dbReference type="ARBA" id="ARBA00023242"/>
    </source>
</evidence>
<feature type="compositionally biased region" description="Basic and acidic residues" evidence="8">
    <location>
        <begin position="62"/>
        <end position="76"/>
    </location>
</feature>
<dbReference type="InterPro" id="IPR013730">
    <property type="entry name" value="Fyv7/TAP26"/>
</dbReference>
<feature type="compositionally biased region" description="Basic and acidic residues" evidence="8">
    <location>
        <begin position="131"/>
        <end position="141"/>
    </location>
</feature>
<comment type="function">
    <text evidence="7">Involved in the processing of the 20S pre-rRNA.</text>
</comment>
<keyword evidence="10" id="KW-1185">Reference proteome</keyword>
<evidence type="ECO:0000313" key="9">
    <source>
        <dbReference type="EMBL" id="KAL3228455.1"/>
    </source>
</evidence>
<proteinExistence type="inferred from homology"/>
<evidence type="ECO:0000256" key="3">
    <source>
        <dbReference type="ARBA" id="ARBA00018780"/>
    </source>
</evidence>
<dbReference type="InterPro" id="IPR017265">
    <property type="entry name" value="Fyv7_fungi"/>
</dbReference>
<sequence length="147" mass="17613">MVGNRNGKKFTKEHKVKAIQQNITRKARLKKEYFKALKEEGYSVPEQPESRREVNVKKLKQDKKLEGKKKIDEKKELKRLRKKEQREKAEARRKYEEDKVKLLRQKEQDRESRKRKMTKRTKSGQPLMGPKIEDLLSKIKGDNTYTS</sequence>
<reference evidence="9 10" key="1">
    <citation type="submission" date="2024-05" db="EMBL/GenBank/DDBJ databases">
        <title>Long read based assembly of the Candida bracarensis genome reveals expanded adhesin content.</title>
        <authorList>
            <person name="Marcet-Houben M."/>
            <person name="Ksiezopolska E."/>
            <person name="Gabaldon T."/>
        </authorList>
    </citation>
    <scope>NUCLEOTIDE SEQUENCE [LARGE SCALE GENOMIC DNA]</scope>
    <source>
        <strain evidence="9 10">CBM6</strain>
    </source>
</reference>
<evidence type="ECO:0000256" key="7">
    <source>
        <dbReference type="PIRNR" id="PIRNR037708"/>
    </source>
</evidence>
<dbReference type="Pfam" id="PF08524">
    <property type="entry name" value="rRNA_processing"/>
    <property type="match status" value="1"/>
</dbReference>
<dbReference type="PIRSF" id="PIRSF037708">
    <property type="entry name" value="rRNA_proc_FYV7"/>
    <property type="match status" value="1"/>
</dbReference>
<feature type="compositionally biased region" description="Basic residues" evidence="8">
    <location>
        <begin position="113"/>
        <end position="122"/>
    </location>
</feature>
<feature type="region of interest" description="Disordered" evidence="8">
    <location>
        <begin position="38"/>
        <end position="147"/>
    </location>
</feature>
<comment type="subcellular location">
    <subcellularLocation>
        <location evidence="1 7">Nucleus</location>
        <location evidence="1 7">Nucleolus</location>
    </subcellularLocation>
</comment>
<keyword evidence="4 7" id="KW-0698">rRNA processing</keyword>
<accession>A0ABR4NLK7</accession>
<comment type="similarity">
    <text evidence="2 7">Belongs to the FYV7 family.</text>
</comment>
<dbReference type="Proteomes" id="UP001623330">
    <property type="component" value="Unassembled WGS sequence"/>
</dbReference>
<feature type="compositionally biased region" description="Basic and acidic residues" evidence="8">
    <location>
        <begin position="84"/>
        <end position="112"/>
    </location>
</feature>
<keyword evidence="6 7" id="KW-0539">Nucleus</keyword>
<evidence type="ECO:0000256" key="1">
    <source>
        <dbReference type="ARBA" id="ARBA00004604"/>
    </source>
</evidence>
<organism evidence="9 10">
    <name type="scientific">Nakaseomyces bracarensis</name>
    <dbReference type="NCBI Taxonomy" id="273131"/>
    <lineage>
        <taxon>Eukaryota</taxon>
        <taxon>Fungi</taxon>
        <taxon>Dikarya</taxon>
        <taxon>Ascomycota</taxon>
        <taxon>Saccharomycotina</taxon>
        <taxon>Saccharomycetes</taxon>
        <taxon>Saccharomycetales</taxon>
        <taxon>Saccharomycetaceae</taxon>
        <taxon>Nakaseomyces</taxon>
    </lineage>
</organism>
<evidence type="ECO:0000256" key="5">
    <source>
        <dbReference type="ARBA" id="ARBA00023054"/>
    </source>
</evidence>
<evidence type="ECO:0000313" key="10">
    <source>
        <dbReference type="Proteomes" id="UP001623330"/>
    </source>
</evidence>
<evidence type="ECO:0000256" key="8">
    <source>
        <dbReference type="SAM" id="MobiDB-lite"/>
    </source>
</evidence>
<protein>
    <recommendedName>
        <fullName evidence="3 7">rRNA-processing protein FYV7</fullName>
    </recommendedName>
</protein>
<keyword evidence="5" id="KW-0175">Coiled coil</keyword>
<gene>
    <name evidence="9" type="ORF">RNJ44_02400</name>
</gene>
<name>A0ABR4NLK7_9SACH</name>
<evidence type="ECO:0000256" key="2">
    <source>
        <dbReference type="ARBA" id="ARBA00006800"/>
    </source>
</evidence>
<comment type="caution">
    <text evidence="9">The sequence shown here is derived from an EMBL/GenBank/DDBJ whole genome shotgun (WGS) entry which is preliminary data.</text>
</comment>
<dbReference type="EMBL" id="JBEVYD010000013">
    <property type="protein sequence ID" value="KAL3228455.1"/>
    <property type="molecule type" value="Genomic_DNA"/>
</dbReference>
<evidence type="ECO:0000256" key="4">
    <source>
        <dbReference type="ARBA" id="ARBA00022552"/>
    </source>
</evidence>